<keyword evidence="2" id="KW-1185">Reference proteome</keyword>
<sequence>MNVGFGPKPDFRSLGNRHYEPKLQLGPLPALAIIAWLSVTEPPHLISWQKILPQDTNAEFYFPY</sequence>
<dbReference type="AlphaFoldDB" id="A0A2A4CS73"/>
<evidence type="ECO:0000313" key="1">
    <source>
        <dbReference type="EMBL" id="PCD77128.1"/>
    </source>
</evidence>
<comment type="caution">
    <text evidence="1">The sequence shown here is derived from an EMBL/GenBank/DDBJ whole genome shotgun (WGS) entry which is preliminary data.</text>
</comment>
<proteinExistence type="predicted"/>
<accession>A0A2A4CS73</accession>
<protein>
    <submittedName>
        <fullName evidence="1">Uncharacterized protein</fullName>
    </submittedName>
</protein>
<evidence type="ECO:0000313" key="2">
    <source>
        <dbReference type="Proteomes" id="UP000243507"/>
    </source>
</evidence>
<dbReference type="EMBL" id="NTJD01000003">
    <property type="protein sequence ID" value="PCD77128.1"/>
    <property type="molecule type" value="Genomic_DNA"/>
</dbReference>
<name>A0A2A4CS73_9RHOB</name>
<dbReference type="Proteomes" id="UP000243507">
    <property type="component" value="Unassembled WGS sequence"/>
</dbReference>
<gene>
    <name evidence="1" type="ORF">CLN94_04980</name>
</gene>
<organism evidence="1 2">
    <name type="scientific">Pseudothioclava arenosa</name>
    <dbReference type="NCBI Taxonomy" id="1795308"/>
    <lineage>
        <taxon>Bacteria</taxon>
        <taxon>Pseudomonadati</taxon>
        <taxon>Pseudomonadota</taxon>
        <taxon>Alphaproteobacteria</taxon>
        <taxon>Rhodobacterales</taxon>
        <taxon>Paracoccaceae</taxon>
        <taxon>Pseudothioclava</taxon>
    </lineage>
</organism>
<reference evidence="1 2" key="1">
    <citation type="submission" date="2017-09" db="EMBL/GenBank/DDBJ databases">
        <title>A multilocus sequence analysis scheme for characterization of bacteria in the genus Thioclava.</title>
        <authorList>
            <person name="Liu Y."/>
            <person name="Shao Z."/>
        </authorList>
    </citation>
    <scope>NUCLEOTIDE SEQUENCE [LARGE SCALE GENOMIC DNA]</scope>
    <source>
        <strain evidence="1 2">CAU 1312</strain>
    </source>
</reference>